<name>A0A1I0DDB4_9BACT</name>
<dbReference type="EMBL" id="FOHT01000010">
    <property type="protein sequence ID" value="SET30230.1"/>
    <property type="molecule type" value="Genomic_DNA"/>
</dbReference>
<evidence type="ECO:0000313" key="2">
    <source>
        <dbReference type="Proteomes" id="UP000181981"/>
    </source>
</evidence>
<reference evidence="1 2" key="1">
    <citation type="submission" date="2016-10" db="EMBL/GenBank/DDBJ databases">
        <authorList>
            <person name="de Groot N.N."/>
        </authorList>
    </citation>
    <scope>NUCLEOTIDE SEQUENCE [LARGE SCALE GENOMIC DNA]</scope>
    <source>
        <strain evidence="1 2">DSM 25947</strain>
    </source>
</reference>
<protein>
    <submittedName>
        <fullName evidence="1">Uncharacterized protein</fullName>
    </submittedName>
</protein>
<accession>A0A1I0DDB4</accession>
<organism evidence="1 2">
    <name type="scientific">Draconibacterium orientale</name>
    <dbReference type="NCBI Taxonomy" id="1168034"/>
    <lineage>
        <taxon>Bacteria</taxon>
        <taxon>Pseudomonadati</taxon>
        <taxon>Bacteroidota</taxon>
        <taxon>Bacteroidia</taxon>
        <taxon>Marinilabiliales</taxon>
        <taxon>Prolixibacteraceae</taxon>
        <taxon>Draconibacterium</taxon>
    </lineage>
</organism>
<dbReference type="AlphaFoldDB" id="A0A1I0DDB4"/>
<sequence>MFYNNLSSLYRQLKTLNQVQVDARTNTVNKLKRHAELDSASLPYLN</sequence>
<gene>
    <name evidence="1" type="ORF">SAMN05444285_1108</name>
</gene>
<dbReference type="Proteomes" id="UP000181981">
    <property type="component" value="Unassembled WGS sequence"/>
</dbReference>
<proteinExistence type="predicted"/>
<evidence type="ECO:0000313" key="1">
    <source>
        <dbReference type="EMBL" id="SET30230.1"/>
    </source>
</evidence>